<keyword evidence="1" id="KW-0732">Signal</keyword>
<evidence type="ECO:0000259" key="2">
    <source>
        <dbReference type="Pfam" id="PF00144"/>
    </source>
</evidence>
<sequence>MSSRFPFAGFRQFSALAISALLLAPLAQADSIAPQRFSLLEQAMQAQVEEGHLAGIATLVYEDGEVVHRQQHGYQDIASETPLAEDSLFKIYSLTKPVTAVALLMLVEEGKLSLDDPLEQHLPQFKGLQVAKSLDADPENLPTVPATHAITVRELMNYTAGFTYGRFTQSAVDTLYEQAGLFSRDITLEQLVDRVAALPLRHQPGTRWHYSFSIDIQARLVEVLSGQSFDDYLQERVLGPLGMQDTAYFVSADKADRLATSYHPTDAGLQPLPKDDWLSKPNLIMGGSGLVSSMDDYLRFARMLLNEGELDGVRLLKPETVQAMRSRQLPEGIDGPEWAPGNTFGLNVAVVDESEPAGYLPEGTFWWWGIEGPWAWIDPDNQRIVMGMMQSTDFRHSRVVHNTVSHILFKPAE</sequence>
<dbReference type="PANTHER" id="PTHR43283">
    <property type="entry name" value="BETA-LACTAMASE-RELATED"/>
    <property type="match status" value="1"/>
</dbReference>
<dbReference type="OrthoDB" id="119951at2"/>
<keyword evidence="4" id="KW-1185">Reference proteome</keyword>
<evidence type="ECO:0000313" key="4">
    <source>
        <dbReference type="Proteomes" id="UP000243924"/>
    </source>
</evidence>
<reference evidence="4" key="1">
    <citation type="submission" date="2016-10" db="EMBL/GenBank/DDBJ databases">
        <authorList>
            <person name="Varghese N."/>
            <person name="Submissions S."/>
        </authorList>
    </citation>
    <scope>NUCLEOTIDE SEQUENCE [LARGE SCALE GENOMIC DNA]</scope>
    <source>
        <strain evidence="4">CECT 8338</strain>
    </source>
</reference>
<dbReference type="InterPro" id="IPR012338">
    <property type="entry name" value="Beta-lactam/transpept-like"/>
</dbReference>
<dbReference type="RefSeq" id="WP_157719175.1">
    <property type="nucleotide sequence ID" value="NZ_LT629787.1"/>
</dbReference>
<gene>
    <name evidence="3" type="ORF">SAMN05216210_2036</name>
</gene>
<dbReference type="InterPro" id="IPR050789">
    <property type="entry name" value="Diverse_Enzym_Activities"/>
</dbReference>
<dbReference type="Proteomes" id="UP000243924">
    <property type="component" value="Chromosome I"/>
</dbReference>
<name>A0A1H2G4B5_9GAMM</name>
<organism evidence="3 4">
    <name type="scientific">Halopseudomonas salegens</name>
    <dbReference type="NCBI Taxonomy" id="1434072"/>
    <lineage>
        <taxon>Bacteria</taxon>
        <taxon>Pseudomonadati</taxon>
        <taxon>Pseudomonadota</taxon>
        <taxon>Gammaproteobacteria</taxon>
        <taxon>Pseudomonadales</taxon>
        <taxon>Pseudomonadaceae</taxon>
        <taxon>Halopseudomonas</taxon>
    </lineage>
</organism>
<dbReference type="Pfam" id="PF00144">
    <property type="entry name" value="Beta-lactamase"/>
    <property type="match status" value="1"/>
</dbReference>
<accession>A0A1H2G4B5</accession>
<feature type="chain" id="PRO_5009274572" evidence="1">
    <location>
        <begin position="30"/>
        <end position="413"/>
    </location>
</feature>
<feature type="signal peptide" evidence="1">
    <location>
        <begin position="1"/>
        <end position="29"/>
    </location>
</feature>
<feature type="domain" description="Beta-lactamase-related" evidence="2">
    <location>
        <begin position="40"/>
        <end position="400"/>
    </location>
</feature>
<dbReference type="EMBL" id="LT629787">
    <property type="protein sequence ID" value="SDU14526.1"/>
    <property type="molecule type" value="Genomic_DNA"/>
</dbReference>
<evidence type="ECO:0000256" key="1">
    <source>
        <dbReference type="SAM" id="SignalP"/>
    </source>
</evidence>
<dbReference type="AlphaFoldDB" id="A0A1H2G4B5"/>
<dbReference type="PANTHER" id="PTHR43283:SF3">
    <property type="entry name" value="BETA-LACTAMASE FAMILY PROTEIN (AFU_ORTHOLOGUE AFUA_5G07500)"/>
    <property type="match status" value="1"/>
</dbReference>
<dbReference type="STRING" id="1434072.SAMN05216210_2036"/>
<protein>
    <submittedName>
        <fullName evidence="3">CubicO group peptidase, beta-lactamase class C family</fullName>
    </submittedName>
</protein>
<dbReference type="InterPro" id="IPR001466">
    <property type="entry name" value="Beta-lactam-related"/>
</dbReference>
<proteinExistence type="predicted"/>
<dbReference type="Gene3D" id="3.40.710.10">
    <property type="entry name" value="DD-peptidase/beta-lactamase superfamily"/>
    <property type="match status" value="1"/>
</dbReference>
<dbReference type="SUPFAM" id="SSF56601">
    <property type="entry name" value="beta-lactamase/transpeptidase-like"/>
    <property type="match status" value="1"/>
</dbReference>
<evidence type="ECO:0000313" key="3">
    <source>
        <dbReference type="EMBL" id="SDU14526.1"/>
    </source>
</evidence>